<evidence type="ECO:0000313" key="2">
    <source>
        <dbReference type="Proteomes" id="UP000285794"/>
    </source>
</evidence>
<gene>
    <name evidence="1" type="ORF">DWB61_07535</name>
</gene>
<evidence type="ECO:0008006" key="3">
    <source>
        <dbReference type="Google" id="ProtNLM"/>
    </source>
</evidence>
<name>A0A425Y392_9BACT</name>
<organism evidence="1 2">
    <name type="scientific">Ancylomarina euxinus</name>
    <dbReference type="NCBI Taxonomy" id="2283627"/>
    <lineage>
        <taxon>Bacteria</taxon>
        <taxon>Pseudomonadati</taxon>
        <taxon>Bacteroidota</taxon>
        <taxon>Bacteroidia</taxon>
        <taxon>Marinilabiliales</taxon>
        <taxon>Marinifilaceae</taxon>
        <taxon>Ancylomarina</taxon>
    </lineage>
</organism>
<comment type="caution">
    <text evidence="1">The sequence shown here is derived from an EMBL/GenBank/DDBJ whole genome shotgun (WGS) entry which is preliminary data.</text>
</comment>
<dbReference type="Proteomes" id="UP000285794">
    <property type="component" value="Unassembled WGS sequence"/>
</dbReference>
<dbReference type="EMBL" id="QQWG01000005">
    <property type="protein sequence ID" value="RRG22658.1"/>
    <property type="molecule type" value="Genomic_DNA"/>
</dbReference>
<protein>
    <recommendedName>
        <fullName evidence="3">DUF4412 domain-containing protein</fullName>
    </recommendedName>
</protein>
<keyword evidence="2" id="KW-1185">Reference proteome</keyword>
<proteinExistence type="predicted"/>
<reference evidence="1 2" key="1">
    <citation type="submission" date="2018-07" db="EMBL/GenBank/DDBJ databases">
        <title>Draft genome sequence of Ancylomarina sp. M1P.</title>
        <authorList>
            <person name="Yadav S."/>
            <person name="Villanueva L."/>
            <person name="Damste J.S.S."/>
        </authorList>
    </citation>
    <scope>NUCLEOTIDE SEQUENCE [LARGE SCALE GENOMIC DNA]</scope>
    <source>
        <strain evidence="1 2">M1P</strain>
    </source>
</reference>
<sequence length="271" mass="31828">MIKKLIYLSVILIVLLLTIKYTTSSPSWVIKFYVDNGISQSRTLIYIKKDNMKIVTKDLTYLYNSSSKTISFINQQERIFWSGEVNHFRKAVAEYKMQNDNDFLINDVSLLRNLNTIDKKLFEEMISRRIGKNPLIPDYSIYNNFNIKSTPNFSSIDDYIVRKYEVINEGKAIEEIWIAENILSHMGWNMDHFKDFLEAFFFHSGIAPYFNLNSYMKVRKNGLPVKVVISHDNRKTVIRMDHASRTKLTIESFSIPGNFKLTPLNQMLKYN</sequence>
<dbReference type="AlphaFoldDB" id="A0A425Y392"/>
<evidence type="ECO:0000313" key="1">
    <source>
        <dbReference type="EMBL" id="RRG22658.1"/>
    </source>
</evidence>
<accession>A0A425Y392</accession>